<dbReference type="Proteomes" id="UP000060487">
    <property type="component" value="Unassembled WGS sequence"/>
</dbReference>
<organism evidence="2 3">
    <name type="scientific">Candidatus Magnetominusculus xianensis</name>
    <dbReference type="NCBI Taxonomy" id="1748249"/>
    <lineage>
        <taxon>Bacteria</taxon>
        <taxon>Pseudomonadati</taxon>
        <taxon>Nitrospirota</taxon>
        <taxon>Nitrospiria</taxon>
        <taxon>Nitrospirales</taxon>
        <taxon>Nitrospiraceae</taxon>
        <taxon>Candidatus Magnetominusculus</taxon>
    </lineage>
</organism>
<gene>
    <name evidence="2" type="ORF">ASN18_0508</name>
</gene>
<name>A0ABR5SMW6_9BACT</name>
<keyword evidence="1" id="KW-1133">Transmembrane helix</keyword>
<reference evidence="2 3" key="1">
    <citation type="submission" date="2015-11" db="EMBL/GenBank/DDBJ databases">
        <authorList>
            <person name="Lin W."/>
        </authorList>
    </citation>
    <scope>NUCLEOTIDE SEQUENCE [LARGE SCALE GENOMIC DNA]</scope>
    <source>
        <strain evidence="2 3">HCH-1</strain>
    </source>
</reference>
<keyword evidence="1" id="KW-0472">Membrane</keyword>
<accession>A0ABR5SMW6</accession>
<proteinExistence type="predicted"/>
<evidence type="ECO:0008006" key="4">
    <source>
        <dbReference type="Google" id="ProtNLM"/>
    </source>
</evidence>
<evidence type="ECO:0000313" key="2">
    <source>
        <dbReference type="EMBL" id="KWT92677.1"/>
    </source>
</evidence>
<comment type="caution">
    <text evidence="2">The sequence shown here is derived from an EMBL/GenBank/DDBJ whole genome shotgun (WGS) entry which is preliminary data.</text>
</comment>
<dbReference type="EMBL" id="LNQR01000021">
    <property type="protein sequence ID" value="KWT92677.1"/>
    <property type="molecule type" value="Genomic_DNA"/>
</dbReference>
<keyword evidence="1" id="KW-0812">Transmembrane</keyword>
<feature type="transmembrane region" description="Helical" evidence="1">
    <location>
        <begin position="21"/>
        <end position="43"/>
    </location>
</feature>
<evidence type="ECO:0000256" key="1">
    <source>
        <dbReference type="SAM" id="Phobius"/>
    </source>
</evidence>
<evidence type="ECO:0000313" key="3">
    <source>
        <dbReference type="Proteomes" id="UP000060487"/>
    </source>
</evidence>
<protein>
    <recommendedName>
        <fullName evidence="4">Secreted protein</fullName>
    </recommendedName>
</protein>
<sequence>MCNLKSETMINKRINRLLNCMTLSISNSLAILMMLLAVILFAVTDVAHATKCEDTYYYVSLVYDSNFKSKRVRAIRFSVNNAYIYDLPFLPSSWVYDSYSCETSCGAKSTMTAAAKSDKHPITYKDFKRFVIIRQPKNKSDNKRLIGMSVIYMKKEGGIGIYFSELDIFDNEGFTLEKINKCLPKKP</sequence>
<keyword evidence="3" id="KW-1185">Reference proteome</keyword>